<dbReference type="Pfam" id="PF18962">
    <property type="entry name" value="Por_Secre_tail"/>
    <property type="match status" value="1"/>
</dbReference>
<dbReference type="InterPro" id="IPR026444">
    <property type="entry name" value="Secre_tail"/>
</dbReference>
<dbReference type="Gene3D" id="3.40.50.10390">
    <property type="entry name" value="Gingipain r, domain 1"/>
    <property type="match status" value="1"/>
</dbReference>
<sequence length="1124" mass="128140">MRISFTIILTLFIQILYAQSVLNKNGMIKVATSTEGVYKIDSQFLEAAGENPSEINPNKIQVYGMPGGHIPQSNSIDYPYDPQPLAIKVKANTNAVFEENEAVYFYADAVDNIDYNFENEFYEYSNNVYSDSIYFFIDINAEQTNSIASISSENINVDQSFNWYDAVYFHEVDEVNILRSGRKWFGESFSINRTQDFTFELNNDIASSDEISLTTHYLAQTYNEANLKIRLNEYELASESLERVSDFTIFPYREKGKLLENRSTIASSLVSGLELNISLTHEALGAGRSDGYLDYLFLTVPQKLNVLNSQIVIRNRGFQQIGNYELKIGNLSNDHYVWEVSDPINSKELIMNNGSFKFSQTEERRERKFVTFNANSALRPEYIGTLNSQNLKKSTSPDYLVITFDGFNESAQKLASYRENHNNFSVEVAKISEIFNEFGSGRRDVSAIRNYIRYYYLKNPDKLKYVLLLGASSYDFKDRIANNTNLVPVYQSRNSLHPVFTYASDDFYGFMNQNEGFWAEESNNIDELDLGIGRIPAKTKKEAADAVNKIIYYETNPQAFNKWRNDIYFIADDEDGNIFHRDSEELSKYVIDNFGFYNINKLYLGAFEQEVFASTQRSPKMREAINDMANKGALIVNYIGHGSESSWTNESILNVSMVEEWNNIDKLPLFVTATCEFGRFDNPNIESGAQRMLLKPDGGAIALLTTSRPVESSSNATLNRSFFQHVFKSQNTKPKKLGDIIRQTKNSGIVGVKNRNFILLGDPAVTLAEPESNVQITNIMNEEGETDTLKSMSKITVSGLIENNLKQIMSDFDGELTIELYDKPQASSTIDKAESEFNFMTFDQVIYRGKSSIQNGEFSFSFYVPTEIDYRIDKGKFSFYAKNDNQLEDASGFNNDFIVGGSSLMSNNDTAGPDLALYLNDREFENGNRVGNDATLIVDLFDEHGISISNSNVNPGITYSIDGGEDIKLNDFFYYDKDSYQEGTIEYDLQNLKEGNHYITIKASDVYNNKSQATIEFEVIGEDDIELLDFAIYPNPAQSNVNIRLRQNRKNAQVMVQYQIINNQGQLVYSHEYTTNEDFRIDQWDLRNQNGEKLSPGLYFVRLFVRSVEDNAKTDQIKKLIIIN</sequence>
<dbReference type="GO" id="GO:0008234">
    <property type="term" value="F:cysteine-type peptidase activity"/>
    <property type="evidence" value="ECO:0007669"/>
    <property type="project" value="InterPro"/>
</dbReference>
<reference evidence="4" key="1">
    <citation type="submission" date="2023-08" db="EMBL/GenBank/DDBJ databases">
        <title>Comparative genomics and taxonomic characterization of three novel marine species of genus Marivirga.</title>
        <authorList>
            <person name="Muhammad N."/>
            <person name="Kim S.-G."/>
        </authorList>
    </citation>
    <scope>NUCLEOTIDE SEQUENCE [LARGE SCALE GENOMIC DNA]</scope>
    <source>
        <strain evidence="4">ABR2-2</strain>
    </source>
</reference>
<dbReference type="RefSeq" id="WP_308357700.1">
    <property type="nucleotide sequence ID" value="NZ_CP129970.2"/>
</dbReference>
<evidence type="ECO:0000313" key="5">
    <source>
        <dbReference type="Proteomes" id="UP001244443"/>
    </source>
</evidence>
<dbReference type="CDD" id="cd02258">
    <property type="entry name" value="Peptidase_C25_N"/>
    <property type="match status" value="1"/>
</dbReference>
<keyword evidence="1" id="KW-0732">Signal</keyword>
<protein>
    <submittedName>
        <fullName evidence="4">Type IX secretion system sortase PorU</fullName>
    </submittedName>
</protein>
<dbReference type="InterPro" id="IPR029030">
    <property type="entry name" value="Caspase-like_dom_sf"/>
</dbReference>
<gene>
    <name evidence="4" type="primary">porU</name>
    <name evidence="4" type="ORF">QYS48_29050</name>
</gene>
<dbReference type="Gene3D" id="3.40.50.1460">
    <property type="match status" value="1"/>
</dbReference>
<proteinExistence type="predicted"/>
<accession>A0AA51N7J3</accession>
<dbReference type="Gene3D" id="2.60.40.4070">
    <property type="match status" value="1"/>
</dbReference>
<dbReference type="InterPro" id="IPR001769">
    <property type="entry name" value="Gingipain"/>
</dbReference>
<dbReference type="NCBIfam" id="NF033707">
    <property type="entry name" value="T9SS_sortase"/>
    <property type="match status" value="1"/>
</dbReference>
<dbReference type="InterPro" id="IPR029031">
    <property type="entry name" value="Gingipain_N_sf"/>
</dbReference>
<evidence type="ECO:0000259" key="2">
    <source>
        <dbReference type="Pfam" id="PF01364"/>
    </source>
</evidence>
<feature type="domain" description="Secretion system C-terminal sorting" evidence="3">
    <location>
        <begin position="1032"/>
        <end position="1122"/>
    </location>
</feature>
<dbReference type="Proteomes" id="UP001244443">
    <property type="component" value="Chromosome"/>
</dbReference>
<keyword evidence="5" id="KW-1185">Reference proteome</keyword>
<dbReference type="Pfam" id="PF01364">
    <property type="entry name" value="Peptidase_C25"/>
    <property type="match status" value="1"/>
</dbReference>
<dbReference type="GO" id="GO:0006508">
    <property type="term" value="P:proteolysis"/>
    <property type="evidence" value="ECO:0007669"/>
    <property type="project" value="InterPro"/>
</dbReference>
<dbReference type="NCBIfam" id="TIGR04183">
    <property type="entry name" value="Por_Secre_tail"/>
    <property type="match status" value="1"/>
</dbReference>
<organism evidence="4 5">
    <name type="scientific">Marivirga arenosa</name>
    <dbReference type="NCBI Taxonomy" id="3059076"/>
    <lineage>
        <taxon>Bacteria</taxon>
        <taxon>Pseudomonadati</taxon>
        <taxon>Bacteroidota</taxon>
        <taxon>Cytophagia</taxon>
        <taxon>Cytophagales</taxon>
        <taxon>Marivirgaceae</taxon>
        <taxon>Marivirga</taxon>
    </lineage>
</organism>
<name>A0AA51N7J3_9BACT</name>
<evidence type="ECO:0000259" key="3">
    <source>
        <dbReference type="Pfam" id="PF18962"/>
    </source>
</evidence>
<dbReference type="EMBL" id="CP129970">
    <property type="protein sequence ID" value="WMN07533.1"/>
    <property type="molecule type" value="Genomic_DNA"/>
</dbReference>
<feature type="domain" description="Gingipain" evidence="2">
    <location>
        <begin position="399"/>
        <end position="767"/>
    </location>
</feature>
<evidence type="ECO:0000313" key="4">
    <source>
        <dbReference type="EMBL" id="WMN07533.1"/>
    </source>
</evidence>
<evidence type="ECO:0000256" key="1">
    <source>
        <dbReference type="ARBA" id="ARBA00022729"/>
    </source>
</evidence>
<dbReference type="SUPFAM" id="SSF52129">
    <property type="entry name" value="Caspase-like"/>
    <property type="match status" value="1"/>
</dbReference>
<dbReference type="AlphaFoldDB" id="A0AA51N7J3"/>